<sequence length="1454" mass="163396">MPEQFTQTEFITSIREKYPQYEDIDDSTLVSSIVEKFPVYKDQISDFGKPIEEIVIEEGPKEKQKTVRPSPLGATIESFKRLFKMKKSGELDIFTDALVKELEEKPLASEFLTGLLGEHAQIGQELPEAKTIGKKVARGAARLTGTVIGFAPIAKASKAIGIGSRIARKHGLIGRLVGSAETFVAHGQLTSKSTDYVERLKSAGGDLATGLVFGLAGGLGKDYLKGFKGKVASYPAMFGIGFGMSKMGDSSNEDAIINGALLVALHGIFDIGGKKPERVKASREFLIKKLESEGIKNPESIVNETFKQAVEFKKTHPKEYEELFIKPIEGREKIQESAEFQESKFVQKINEGLEKAGLGVDTPKVKETPTEVKLVQSDAKPTVTQEFKTRKARYQVFSDGKIEKTTKTGKVEISTQEFERVVKAKQAGQKAFQTRQEAETFIPEKLLDELPALRALRGTAVGTPVKGEFGAYQTELEGVKIGKSPIGAKDIFDRKAPENYDTIPLSRIEEIDPVLASKVRTETGEVDFDKLLNEAQREVQSVTEGKFEGTPEMREVQARLREEEEFNDRLFNENKELQEEIKLLKEKDVEEELFKDIDNLAKEEQVEQSKRDIKEPVEADATGEKVRLSGVFEKESTREFEAKQGLSPTKEASVDPKTIQEGKSKPVNDGIKEVGNKFKHENYKENPYEAGTFEWNQWNEAWDNYQPLPQKTPELHGGLPIHKLIPRKLRTKIETFFAPFSRTPESKELLEKRGRMFGFVDRSEGFIGKINKKLDKFDADTKKDIFRYLDGQLDLSDLPKGAQRPAKSIQQRTITIGKMLVKRGILSQETVDKLEGKYIHYMYAKHILGEKAIVGIRPSGRLDLSYTKERNPDMTPEQREALGLIEDASIAVPAGMGKALVDIGKFDYMKAIAENPKWVWEPSLVRVGGVEQLGTVGEPSTFKGGKKMGIGKLVEEVKTFSKMVKKFPENEAMKNRHAELKSALDKARVDTKNAPADFVQLPTTKGYGDLAGAYVRKSIADDLLPLTSSVVGGRGDLFGALAKIEQQGVALHKMGKVALNVPTVVRNIVSNIFQNNMRGRALGKIPGDIVKGAKSMLNKDKHFVEAKKLGLFRTNWSVTEIKDVINEFSGITLGKWGKFYTAVSNVAKYYGRIDDIAKHTIYVQLRGKGVPIGEAVVEAQKWGMDYSLGSRSIKELRRHIIPFGTYQYKIAPLIYESLMKRPWVIGKYLTIPFLAKEAAQSLNDISQEDWKKLKAQLPDYVKNNRSYMVIPHKNEQGQWQFINLEYYFPWGNWFAIFKDLSKGDWAELAKDSGVGNPFLDLFVALKTNKDTFTKRQIINPVDTPSKQWLSAFEYMFFKFAPSALSRYGALGYTVRIGNEDKWGRTITPLQAIGRWFGWNVITISKSQSKAIRKAKLTELSKEYNRIKSDPSIPMRYKKKVKNQYLAMRKELLGK</sequence>
<feature type="region of interest" description="Disordered" evidence="2">
    <location>
        <begin position="638"/>
        <end position="671"/>
    </location>
</feature>
<dbReference type="EMBL" id="LAZR01000286">
    <property type="protein sequence ID" value="KKN76978.1"/>
    <property type="molecule type" value="Genomic_DNA"/>
</dbReference>
<evidence type="ECO:0000256" key="1">
    <source>
        <dbReference type="SAM" id="Coils"/>
    </source>
</evidence>
<evidence type="ECO:0008006" key="4">
    <source>
        <dbReference type="Google" id="ProtNLM"/>
    </source>
</evidence>
<comment type="caution">
    <text evidence="3">The sequence shown here is derived from an EMBL/GenBank/DDBJ whole genome shotgun (WGS) entry which is preliminary data.</text>
</comment>
<protein>
    <recommendedName>
        <fullName evidence="4">Large polyvalent protein associated domain-containing protein</fullName>
    </recommendedName>
</protein>
<proteinExistence type="predicted"/>
<accession>A0A0F9WFC1</accession>
<feature type="coiled-coil region" evidence="1">
    <location>
        <begin position="553"/>
        <end position="587"/>
    </location>
</feature>
<organism evidence="3">
    <name type="scientific">marine sediment metagenome</name>
    <dbReference type="NCBI Taxonomy" id="412755"/>
    <lineage>
        <taxon>unclassified sequences</taxon>
        <taxon>metagenomes</taxon>
        <taxon>ecological metagenomes</taxon>
    </lineage>
</organism>
<gene>
    <name evidence="3" type="ORF">LCGC14_0364700</name>
</gene>
<feature type="compositionally biased region" description="Basic and acidic residues" evidence="2">
    <location>
        <begin position="652"/>
        <end position="671"/>
    </location>
</feature>
<keyword evidence="1" id="KW-0175">Coiled coil</keyword>
<name>A0A0F9WFC1_9ZZZZ</name>
<evidence type="ECO:0000313" key="3">
    <source>
        <dbReference type="EMBL" id="KKN76978.1"/>
    </source>
</evidence>
<reference evidence="3" key="1">
    <citation type="journal article" date="2015" name="Nature">
        <title>Complex archaea that bridge the gap between prokaryotes and eukaryotes.</title>
        <authorList>
            <person name="Spang A."/>
            <person name="Saw J.H."/>
            <person name="Jorgensen S.L."/>
            <person name="Zaremba-Niedzwiedzka K."/>
            <person name="Martijn J."/>
            <person name="Lind A.E."/>
            <person name="van Eijk R."/>
            <person name="Schleper C."/>
            <person name="Guy L."/>
            <person name="Ettema T.J."/>
        </authorList>
    </citation>
    <scope>NUCLEOTIDE SEQUENCE</scope>
</reference>
<evidence type="ECO:0000256" key="2">
    <source>
        <dbReference type="SAM" id="MobiDB-lite"/>
    </source>
</evidence>